<keyword evidence="3" id="KW-1185">Reference proteome</keyword>
<feature type="chain" id="PRO_5046864741" description="P pilus assembly protein, chaperone PapD" evidence="1">
    <location>
        <begin position="24"/>
        <end position="265"/>
    </location>
</feature>
<sequence>MCRHLVQAGALVLSLLYAANSMAQGFSALVSPPRFEDTAKAGTTYRNVVEISNVSGSAAHYTLKTADWSLDDKGAAVFSETLAPDSCRPWVGIEAPEITVAANGKRRYRFEVVVPPEAPNSECRFAIMLEGDPEQVANSAAPPVSGRIGIIVYLTIGDAAAQLTVVGTKADTVDGRLVPVLQVRNTGNAHGRLAGFIEGVDASGRKFAFSPSGLPVLPTESRAIALTPEGDDPDTPAATITYPLNLKGRLEWGAQRLDIDTVISQ</sequence>
<proteinExistence type="predicted"/>
<gene>
    <name evidence="2" type="ORF">J2W94_001624</name>
</gene>
<evidence type="ECO:0008006" key="4">
    <source>
        <dbReference type="Google" id="ProtNLM"/>
    </source>
</evidence>
<name>A0ABU1RT95_9GAMM</name>
<keyword evidence="1" id="KW-0732">Signal</keyword>
<comment type="caution">
    <text evidence="2">The sequence shown here is derived from an EMBL/GenBank/DDBJ whole genome shotgun (WGS) entry which is preliminary data.</text>
</comment>
<evidence type="ECO:0000256" key="1">
    <source>
        <dbReference type="SAM" id="SignalP"/>
    </source>
</evidence>
<feature type="signal peptide" evidence="1">
    <location>
        <begin position="1"/>
        <end position="23"/>
    </location>
</feature>
<organism evidence="2 3">
    <name type="scientific">Pseudoxanthomonas sacheonensis</name>
    <dbReference type="NCBI Taxonomy" id="443615"/>
    <lineage>
        <taxon>Bacteria</taxon>
        <taxon>Pseudomonadati</taxon>
        <taxon>Pseudomonadota</taxon>
        <taxon>Gammaproteobacteria</taxon>
        <taxon>Lysobacterales</taxon>
        <taxon>Lysobacteraceae</taxon>
        <taxon>Pseudoxanthomonas</taxon>
    </lineage>
</organism>
<dbReference type="RefSeq" id="WP_310092015.1">
    <property type="nucleotide sequence ID" value="NZ_JAVDTT010000002.1"/>
</dbReference>
<protein>
    <recommendedName>
        <fullName evidence="4">P pilus assembly protein, chaperone PapD</fullName>
    </recommendedName>
</protein>
<accession>A0ABU1RT95</accession>
<evidence type="ECO:0000313" key="3">
    <source>
        <dbReference type="Proteomes" id="UP001254759"/>
    </source>
</evidence>
<evidence type="ECO:0000313" key="2">
    <source>
        <dbReference type="EMBL" id="MDR6841339.1"/>
    </source>
</evidence>
<reference evidence="2 3" key="1">
    <citation type="submission" date="2023-07" db="EMBL/GenBank/DDBJ databases">
        <title>Sorghum-associated microbial communities from plants grown in Nebraska, USA.</title>
        <authorList>
            <person name="Schachtman D."/>
        </authorList>
    </citation>
    <scope>NUCLEOTIDE SEQUENCE [LARGE SCALE GENOMIC DNA]</scope>
    <source>
        <strain evidence="2 3">BE107</strain>
    </source>
</reference>
<dbReference type="EMBL" id="JAVDTT010000002">
    <property type="protein sequence ID" value="MDR6841339.1"/>
    <property type="molecule type" value="Genomic_DNA"/>
</dbReference>
<dbReference type="Proteomes" id="UP001254759">
    <property type="component" value="Unassembled WGS sequence"/>
</dbReference>